<dbReference type="PROSITE" id="PS51162">
    <property type="entry name" value="THYROGLOBULIN_1_2"/>
    <property type="match status" value="1"/>
</dbReference>
<feature type="disulfide bond" evidence="7">
    <location>
        <begin position="83"/>
        <end position="90"/>
    </location>
</feature>
<dbReference type="EMBL" id="CADEPM010000001">
    <property type="protein sequence ID" value="CAB3398286.1"/>
    <property type="molecule type" value="Genomic_DNA"/>
</dbReference>
<dbReference type="AlphaFoldDB" id="A0A8S1E9J9"/>
<accession>A0A8S1E9J9</accession>
<comment type="subcellular location">
    <subcellularLocation>
        <location evidence="1">Secreted</location>
    </subcellularLocation>
</comment>
<feature type="domain" description="EF-hand" evidence="9">
    <location>
        <begin position="197"/>
        <end position="232"/>
    </location>
</feature>
<keyword evidence="12" id="KW-1185">Reference proteome</keyword>
<evidence type="ECO:0000256" key="7">
    <source>
        <dbReference type="PROSITE-ProRule" id="PRU00500"/>
    </source>
</evidence>
<feature type="domain" description="Thyroglobulin type-1" evidence="10">
    <location>
        <begin position="44"/>
        <end position="113"/>
    </location>
</feature>
<evidence type="ECO:0000256" key="1">
    <source>
        <dbReference type="ARBA" id="ARBA00004613"/>
    </source>
</evidence>
<keyword evidence="3" id="KW-0677">Repeat</keyword>
<dbReference type="GO" id="GO:0008201">
    <property type="term" value="F:heparin binding"/>
    <property type="evidence" value="ECO:0007669"/>
    <property type="project" value="TreeGrafter"/>
</dbReference>
<dbReference type="GO" id="GO:0005604">
    <property type="term" value="C:basement membrane"/>
    <property type="evidence" value="ECO:0007669"/>
    <property type="project" value="TreeGrafter"/>
</dbReference>
<gene>
    <name evidence="11" type="ORF">CBOVIS_LOCUS1573</name>
</gene>
<dbReference type="PANTHER" id="PTHR12352">
    <property type="entry name" value="SECRETED MODULAR CALCIUM-BINDING PROTEIN"/>
    <property type="match status" value="1"/>
</dbReference>
<dbReference type="Pfam" id="PF00086">
    <property type="entry name" value="Thyroglobulin_1"/>
    <property type="match status" value="1"/>
</dbReference>
<sequence>MLRFFAFSVLLELTQCLPISAIEHGLGVLDISDSLSTNKITETRLDCASQRRKALIKKNAGDSKIYVPVCSKSNSLQYERVQCFETPAYCWCVNEQTGEPRIGTSTLHGKPNCQEVTTSAPKKKRKNRCKGNRRTRFLRRLVASLKSEMIMSGVNATKVSRDTALRWKFTQLDANKNSVLERSEWKPYKSILLQWKNARHCSRSLFKTCDTDKNRRLTFDEWRKCIVQEVNLVAAKRQEQLNPFLYVLRPE</sequence>
<dbReference type="CDD" id="cd16234">
    <property type="entry name" value="EFh_SPARC_SMOC"/>
    <property type="match status" value="1"/>
</dbReference>
<feature type="chain" id="PRO_5035880332" description="Thyroglobulin type-1 domain-containing protein" evidence="8">
    <location>
        <begin position="17"/>
        <end position="251"/>
    </location>
</feature>
<dbReference type="Gene3D" id="4.10.800.10">
    <property type="entry name" value="Thyroglobulin type-1"/>
    <property type="match status" value="1"/>
</dbReference>
<dbReference type="SUPFAM" id="SSF57610">
    <property type="entry name" value="Thyroglobulin type-1 domain"/>
    <property type="match status" value="1"/>
</dbReference>
<name>A0A8S1E9J9_9PELO</name>
<evidence type="ECO:0008006" key="13">
    <source>
        <dbReference type="Google" id="ProtNLM"/>
    </source>
</evidence>
<dbReference type="SUPFAM" id="SSF47473">
    <property type="entry name" value="EF-hand"/>
    <property type="match status" value="1"/>
</dbReference>
<evidence type="ECO:0000313" key="12">
    <source>
        <dbReference type="Proteomes" id="UP000494206"/>
    </source>
</evidence>
<evidence type="ECO:0000259" key="9">
    <source>
        <dbReference type="PROSITE" id="PS50222"/>
    </source>
</evidence>
<dbReference type="OrthoDB" id="5986054at2759"/>
<dbReference type="PANTHER" id="PTHR12352:SF30">
    <property type="entry name" value="FI05255P"/>
    <property type="match status" value="1"/>
</dbReference>
<dbReference type="PROSITE" id="PS00018">
    <property type="entry name" value="EF_HAND_1"/>
    <property type="match status" value="1"/>
</dbReference>
<dbReference type="InterPro" id="IPR036857">
    <property type="entry name" value="Thyroglobulin_1_sf"/>
</dbReference>
<dbReference type="Gene3D" id="1.10.238.10">
    <property type="entry name" value="EF-hand"/>
    <property type="match status" value="1"/>
</dbReference>
<feature type="signal peptide" evidence="8">
    <location>
        <begin position="1"/>
        <end position="16"/>
    </location>
</feature>
<dbReference type="PROSITE" id="PS50222">
    <property type="entry name" value="EF_HAND_2"/>
    <property type="match status" value="1"/>
</dbReference>
<evidence type="ECO:0000256" key="8">
    <source>
        <dbReference type="SAM" id="SignalP"/>
    </source>
</evidence>
<dbReference type="InterPro" id="IPR018247">
    <property type="entry name" value="EF_Hand_1_Ca_BS"/>
</dbReference>
<evidence type="ECO:0000256" key="3">
    <source>
        <dbReference type="ARBA" id="ARBA00022737"/>
    </source>
</evidence>
<dbReference type="InterPro" id="IPR051950">
    <property type="entry name" value="Dev_reg/Prot_inhib"/>
</dbReference>
<dbReference type="InterPro" id="IPR000716">
    <property type="entry name" value="Thyroglobulin_1"/>
</dbReference>
<dbReference type="GO" id="GO:0030198">
    <property type="term" value="P:extracellular matrix organization"/>
    <property type="evidence" value="ECO:0007669"/>
    <property type="project" value="TreeGrafter"/>
</dbReference>
<keyword evidence="5 7" id="KW-1015">Disulfide bond</keyword>
<reference evidence="11 12" key="1">
    <citation type="submission" date="2020-04" db="EMBL/GenBank/DDBJ databases">
        <authorList>
            <person name="Laetsch R D."/>
            <person name="Stevens L."/>
            <person name="Kumar S."/>
            <person name="Blaxter L. M."/>
        </authorList>
    </citation>
    <scope>NUCLEOTIDE SEQUENCE [LARGE SCALE GENOMIC DNA]</scope>
</reference>
<keyword evidence="4" id="KW-0106">Calcium</keyword>
<evidence type="ECO:0000256" key="4">
    <source>
        <dbReference type="ARBA" id="ARBA00022837"/>
    </source>
</evidence>
<evidence type="ECO:0000256" key="5">
    <source>
        <dbReference type="ARBA" id="ARBA00023157"/>
    </source>
</evidence>
<evidence type="ECO:0000256" key="2">
    <source>
        <dbReference type="ARBA" id="ARBA00022525"/>
    </source>
</evidence>
<dbReference type="GO" id="GO:0050840">
    <property type="term" value="F:extracellular matrix binding"/>
    <property type="evidence" value="ECO:0007669"/>
    <property type="project" value="TreeGrafter"/>
</dbReference>
<dbReference type="SMART" id="SM00211">
    <property type="entry name" value="TY"/>
    <property type="match status" value="1"/>
</dbReference>
<dbReference type="InterPro" id="IPR002048">
    <property type="entry name" value="EF_hand_dom"/>
</dbReference>
<dbReference type="GO" id="GO:0005509">
    <property type="term" value="F:calcium ion binding"/>
    <property type="evidence" value="ECO:0007669"/>
    <property type="project" value="InterPro"/>
</dbReference>
<organism evidence="11 12">
    <name type="scientific">Caenorhabditis bovis</name>
    <dbReference type="NCBI Taxonomy" id="2654633"/>
    <lineage>
        <taxon>Eukaryota</taxon>
        <taxon>Metazoa</taxon>
        <taxon>Ecdysozoa</taxon>
        <taxon>Nematoda</taxon>
        <taxon>Chromadorea</taxon>
        <taxon>Rhabditida</taxon>
        <taxon>Rhabditina</taxon>
        <taxon>Rhabditomorpha</taxon>
        <taxon>Rhabditoidea</taxon>
        <taxon>Rhabditidae</taxon>
        <taxon>Peloderinae</taxon>
        <taxon>Caenorhabditis</taxon>
    </lineage>
</organism>
<dbReference type="Pfam" id="PF10591">
    <property type="entry name" value="SPARC_Ca_bdg"/>
    <property type="match status" value="1"/>
</dbReference>
<protein>
    <recommendedName>
        <fullName evidence="13">Thyroglobulin type-1 domain-containing protein</fullName>
    </recommendedName>
</protein>
<evidence type="ECO:0000313" key="11">
    <source>
        <dbReference type="EMBL" id="CAB3398286.1"/>
    </source>
</evidence>
<evidence type="ECO:0000256" key="6">
    <source>
        <dbReference type="ARBA" id="ARBA00023180"/>
    </source>
</evidence>
<evidence type="ECO:0000259" key="10">
    <source>
        <dbReference type="PROSITE" id="PS51162"/>
    </source>
</evidence>
<dbReference type="CDD" id="cd00191">
    <property type="entry name" value="TY"/>
    <property type="match status" value="1"/>
</dbReference>
<comment type="caution">
    <text evidence="11">The sequence shown here is derived from an EMBL/GenBank/DDBJ whole genome shotgun (WGS) entry which is preliminary data.</text>
</comment>
<keyword evidence="6" id="KW-0325">Glycoprotein</keyword>
<proteinExistence type="predicted"/>
<comment type="caution">
    <text evidence="7">Lacks conserved residue(s) required for the propagation of feature annotation.</text>
</comment>
<keyword evidence="2" id="KW-0964">Secreted</keyword>
<dbReference type="InterPro" id="IPR019577">
    <property type="entry name" value="SPARC/Testican_Ca-bd-dom"/>
</dbReference>
<dbReference type="GO" id="GO:0005615">
    <property type="term" value="C:extracellular space"/>
    <property type="evidence" value="ECO:0007669"/>
    <property type="project" value="TreeGrafter"/>
</dbReference>
<dbReference type="InterPro" id="IPR011992">
    <property type="entry name" value="EF-hand-dom_pair"/>
</dbReference>
<keyword evidence="8" id="KW-0732">Signal</keyword>
<dbReference type="Proteomes" id="UP000494206">
    <property type="component" value="Unassembled WGS sequence"/>
</dbReference>